<dbReference type="GO" id="GO:0006542">
    <property type="term" value="P:glutamine biosynthetic process"/>
    <property type="evidence" value="ECO:0007669"/>
    <property type="project" value="InterPro"/>
</dbReference>
<dbReference type="Pfam" id="PF00120">
    <property type="entry name" value="Gln-synt_C"/>
    <property type="match status" value="1"/>
</dbReference>
<evidence type="ECO:0000256" key="11">
    <source>
        <dbReference type="PROSITE-ProRule" id="PRU01330"/>
    </source>
</evidence>
<sequence length="349" mass="38818">MVNNKYIKTMAKTKLEYVWLDGNKPTQCLRSKTKIVTDFDGSLDNCPMWSFDGSSTQQAEGNSSDCLLKPVAIFPDPDRKNAYLVMTEVLNPDGTPHESNGRALIDDNDNDFWFGFEQEYFLWNPETNLPLGFPTGGYPRPQGPYYCSVGATNAFGRSVVEEHLDLCLEAGINVEGINAEVATGQWEFQIFAKGAAEAGDQVWIARYLLERTAEKYGLSINWHPKPLKGDWNGSGMHANFSNDLLRNAGSRGVYEQVCESFAPLVTEHIEVYGADNDQRLTGAHETQSIDKFSYGVSDRGASIRIPIGTVENGWKGWLEDRRPASNGDPYKIAARIIRTVKKAEVEVAA</sequence>
<dbReference type="PROSITE" id="PS00181">
    <property type="entry name" value="GLNA_ATP"/>
    <property type="match status" value="1"/>
</dbReference>
<dbReference type="GO" id="GO:0004356">
    <property type="term" value="F:glutamine synthetase activity"/>
    <property type="evidence" value="ECO:0007669"/>
    <property type="project" value="UniProtKB-EC"/>
</dbReference>
<reference evidence="16 17" key="1">
    <citation type="submission" date="2012-12" db="EMBL/GenBank/DDBJ databases">
        <title>Genome assembly of Fulvivirga imtechensis AK7.</title>
        <authorList>
            <person name="Nupur N."/>
            <person name="Khatri I."/>
            <person name="Kumar R."/>
            <person name="Subramanian S."/>
            <person name="Pinnaka A."/>
        </authorList>
    </citation>
    <scope>NUCLEOTIDE SEQUENCE [LARGE SCALE GENOMIC DNA]</scope>
    <source>
        <strain evidence="16 17">AK7</strain>
    </source>
</reference>
<comment type="subcellular location">
    <subcellularLocation>
        <location evidence="2">Cytoplasm</location>
    </subcellularLocation>
</comment>
<evidence type="ECO:0000256" key="3">
    <source>
        <dbReference type="ARBA" id="ARBA00009897"/>
    </source>
</evidence>
<feature type="domain" description="GS catalytic" evidence="15">
    <location>
        <begin position="96"/>
        <end position="349"/>
    </location>
</feature>
<dbReference type="Gene3D" id="3.10.20.70">
    <property type="entry name" value="Glutamine synthetase, N-terminal domain"/>
    <property type="match status" value="1"/>
</dbReference>
<dbReference type="InterPro" id="IPR008146">
    <property type="entry name" value="Gln_synth_cat_dom"/>
</dbReference>
<dbReference type="PROSITE" id="PS51986">
    <property type="entry name" value="GS_BETA_GRASP"/>
    <property type="match status" value="1"/>
</dbReference>
<evidence type="ECO:0000256" key="8">
    <source>
        <dbReference type="ARBA" id="ARBA00022840"/>
    </source>
</evidence>
<dbReference type="InterPro" id="IPR050292">
    <property type="entry name" value="Glutamine_Synthetase"/>
</dbReference>
<evidence type="ECO:0000313" key="16">
    <source>
        <dbReference type="EMBL" id="ELR71885.1"/>
    </source>
</evidence>
<dbReference type="STRING" id="1237149.C900_02260"/>
<keyword evidence="17" id="KW-1185">Reference proteome</keyword>
<dbReference type="InterPro" id="IPR008147">
    <property type="entry name" value="Gln_synt_N"/>
</dbReference>
<dbReference type="Pfam" id="PF03951">
    <property type="entry name" value="Gln-synt_N"/>
    <property type="match status" value="1"/>
</dbReference>
<proteinExistence type="inferred from homology"/>
<dbReference type="PATRIC" id="fig|1237149.3.peg.2125"/>
<feature type="domain" description="GS beta-grasp" evidence="14">
    <location>
        <begin position="13"/>
        <end position="94"/>
    </location>
</feature>
<evidence type="ECO:0000256" key="1">
    <source>
        <dbReference type="ARBA" id="ARBA00003117"/>
    </source>
</evidence>
<evidence type="ECO:0000256" key="6">
    <source>
        <dbReference type="ARBA" id="ARBA00022598"/>
    </source>
</evidence>
<dbReference type="InterPro" id="IPR036651">
    <property type="entry name" value="Gln_synt_N_sf"/>
</dbReference>
<evidence type="ECO:0000256" key="4">
    <source>
        <dbReference type="ARBA" id="ARBA00012937"/>
    </source>
</evidence>
<dbReference type="eggNOG" id="COG0174">
    <property type="taxonomic scope" value="Bacteria"/>
</dbReference>
<evidence type="ECO:0000256" key="12">
    <source>
        <dbReference type="RuleBase" id="RU000384"/>
    </source>
</evidence>
<dbReference type="EC" id="6.3.1.2" evidence="4 13"/>
<dbReference type="GO" id="GO:0005524">
    <property type="term" value="F:ATP binding"/>
    <property type="evidence" value="ECO:0007669"/>
    <property type="project" value="UniProtKB-KW"/>
</dbReference>
<evidence type="ECO:0000259" key="14">
    <source>
        <dbReference type="PROSITE" id="PS51986"/>
    </source>
</evidence>
<comment type="caution">
    <text evidence="16">The sequence shown here is derived from an EMBL/GenBank/DDBJ whole genome shotgun (WGS) entry which is preliminary data.</text>
</comment>
<keyword evidence="6 13" id="KW-0436">Ligase</keyword>
<name>L8JSQ7_9BACT</name>
<dbReference type="EMBL" id="AMZN01000032">
    <property type="protein sequence ID" value="ELR71885.1"/>
    <property type="molecule type" value="Genomic_DNA"/>
</dbReference>
<dbReference type="InterPro" id="IPR027302">
    <property type="entry name" value="Gln_synth_N_conserv_site"/>
</dbReference>
<dbReference type="FunFam" id="3.30.590.10:FF:000011">
    <property type="entry name" value="Glutamine synthetase"/>
    <property type="match status" value="1"/>
</dbReference>
<keyword evidence="8 13" id="KW-0067">ATP-binding</keyword>
<dbReference type="Gene3D" id="3.30.590.10">
    <property type="entry name" value="Glutamine synthetase/guanido kinase, catalytic domain"/>
    <property type="match status" value="1"/>
</dbReference>
<dbReference type="AlphaFoldDB" id="L8JSQ7"/>
<evidence type="ECO:0000256" key="13">
    <source>
        <dbReference type="RuleBase" id="RU004356"/>
    </source>
</evidence>
<dbReference type="SUPFAM" id="SSF54368">
    <property type="entry name" value="Glutamine synthetase, N-terminal domain"/>
    <property type="match status" value="1"/>
</dbReference>
<dbReference type="PANTHER" id="PTHR20852">
    <property type="entry name" value="GLUTAMINE SYNTHETASE"/>
    <property type="match status" value="1"/>
</dbReference>
<dbReference type="PROSITE" id="PS00180">
    <property type="entry name" value="GLNA_1"/>
    <property type="match status" value="1"/>
</dbReference>
<organism evidence="16 17">
    <name type="scientific">Fulvivirga imtechensis AK7</name>
    <dbReference type="NCBI Taxonomy" id="1237149"/>
    <lineage>
        <taxon>Bacteria</taxon>
        <taxon>Pseudomonadati</taxon>
        <taxon>Bacteroidota</taxon>
        <taxon>Cytophagia</taxon>
        <taxon>Cytophagales</taxon>
        <taxon>Fulvivirgaceae</taxon>
        <taxon>Fulvivirga</taxon>
    </lineage>
</organism>
<keyword evidence="5" id="KW-0963">Cytoplasm</keyword>
<dbReference type="SUPFAM" id="SSF55931">
    <property type="entry name" value="Glutamine synthetase/guanido kinase"/>
    <property type="match status" value="1"/>
</dbReference>
<dbReference type="SMART" id="SM01230">
    <property type="entry name" value="Gln-synt_C"/>
    <property type="match status" value="1"/>
</dbReference>
<dbReference type="InterPro" id="IPR027303">
    <property type="entry name" value="Gln_synth_gly_rich_site"/>
</dbReference>
<protein>
    <recommendedName>
        <fullName evidence="4 13">Glutamine synthetase</fullName>
        <ecNumber evidence="4 13">6.3.1.2</ecNumber>
    </recommendedName>
</protein>
<evidence type="ECO:0000259" key="15">
    <source>
        <dbReference type="PROSITE" id="PS51987"/>
    </source>
</evidence>
<comment type="catalytic activity">
    <reaction evidence="10 13">
        <text>L-glutamate + NH4(+) + ATP = L-glutamine + ADP + phosphate + H(+)</text>
        <dbReference type="Rhea" id="RHEA:16169"/>
        <dbReference type="ChEBI" id="CHEBI:15378"/>
        <dbReference type="ChEBI" id="CHEBI:28938"/>
        <dbReference type="ChEBI" id="CHEBI:29985"/>
        <dbReference type="ChEBI" id="CHEBI:30616"/>
        <dbReference type="ChEBI" id="CHEBI:43474"/>
        <dbReference type="ChEBI" id="CHEBI:58359"/>
        <dbReference type="ChEBI" id="CHEBI:456216"/>
        <dbReference type="EC" id="6.3.1.2"/>
    </reaction>
</comment>
<gene>
    <name evidence="16" type="ORF">C900_02260</name>
</gene>
<keyword evidence="7 13" id="KW-0547">Nucleotide-binding</keyword>
<accession>L8JSQ7</accession>
<evidence type="ECO:0000256" key="10">
    <source>
        <dbReference type="ARBA" id="ARBA00049436"/>
    </source>
</evidence>
<comment type="similarity">
    <text evidence="3 11 12">Belongs to the glutamine synthetase family.</text>
</comment>
<dbReference type="InterPro" id="IPR014746">
    <property type="entry name" value="Gln_synth/guanido_kin_cat_dom"/>
</dbReference>
<comment type="function">
    <text evidence="1">Catalyzes the ATP-dependent biosynthesis of glutamine from glutamate and ammonia.</text>
</comment>
<dbReference type="GO" id="GO:0005737">
    <property type="term" value="C:cytoplasm"/>
    <property type="evidence" value="ECO:0007669"/>
    <property type="project" value="UniProtKB-SubCell"/>
</dbReference>
<comment type="subunit">
    <text evidence="9">Homooctamer and homotetramer.</text>
</comment>
<evidence type="ECO:0000256" key="7">
    <source>
        <dbReference type="ARBA" id="ARBA00022741"/>
    </source>
</evidence>
<evidence type="ECO:0000256" key="9">
    <source>
        <dbReference type="ARBA" id="ARBA00038740"/>
    </source>
</evidence>
<dbReference type="PANTHER" id="PTHR20852:SF57">
    <property type="entry name" value="GLUTAMINE SYNTHETASE 2 CYTOPLASMIC"/>
    <property type="match status" value="1"/>
</dbReference>
<evidence type="ECO:0000313" key="17">
    <source>
        <dbReference type="Proteomes" id="UP000011135"/>
    </source>
</evidence>
<evidence type="ECO:0000256" key="5">
    <source>
        <dbReference type="ARBA" id="ARBA00022490"/>
    </source>
</evidence>
<dbReference type="Proteomes" id="UP000011135">
    <property type="component" value="Unassembled WGS sequence"/>
</dbReference>
<evidence type="ECO:0000256" key="2">
    <source>
        <dbReference type="ARBA" id="ARBA00004496"/>
    </source>
</evidence>
<dbReference type="PROSITE" id="PS51987">
    <property type="entry name" value="GS_CATALYTIC"/>
    <property type="match status" value="1"/>
</dbReference>